<dbReference type="Pfam" id="PF00293">
    <property type="entry name" value="NUDIX"/>
    <property type="match status" value="1"/>
</dbReference>
<comment type="cofactor">
    <cofactor evidence="2">
        <name>Mg(2+)</name>
        <dbReference type="ChEBI" id="CHEBI:18420"/>
    </cofactor>
</comment>
<protein>
    <submittedName>
        <fullName evidence="9">Unannotated protein</fullName>
    </submittedName>
</protein>
<dbReference type="GO" id="GO:0009132">
    <property type="term" value="P:nucleoside diphosphate metabolic process"/>
    <property type="evidence" value="ECO:0007669"/>
    <property type="project" value="InterPro"/>
</dbReference>
<sequence>MPNPRGRTGGEQFIPRPAAWRRGERAPWRFDVAMSAEAAVRAVETAGLGQQPGTPTFDGARPSAVLVALADGPAGAEVLLTKRAGHLRNHAGEISFPGGRIEPGETAVQAAIREAHEEVALAPAAVQVRGELSHLSTVVSRSYIVPLVAHLGERPSLIAEVTEVERILWVPLTELAHGDTYREEWWGTPPLDRRMNFFELDDETVWGATAHVLYELLCVVYGPPATRTAL</sequence>
<dbReference type="PROSITE" id="PS51462">
    <property type="entry name" value="NUDIX"/>
    <property type="match status" value="1"/>
</dbReference>
<evidence type="ECO:0000256" key="6">
    <source>
        <dbReference type="ARBA" id="ARBA00022842"/>
    </source>
</evidence>
<keyword evidence="4" id="KW-0479">Metal-binding</keyword>
<dbReference type="AlphaFoldDB" id="A0A6J7D9H8"/>
<dbReference type="SUPFAM" id="SSF55811">
    <property type="entry name" value="Nudix"/>
    <property type="match status" value="1"/>
</dbReference>
<gene>
    <name evidence="9" type="ORF">UFOPK3376_00536</name>
</gene>
<dbReference type="InterPro" id="IPR000086">
    <property type="entry name" value="NUDIX_hydrolase_dom"/>
</dbReference>
<dbReference type="CDD" id="cd03426">
    <property type="entry name" value="NUDIX_CoAse_Nudt7"/>
    <property type="match status" value="1"/>
</dbReference>
<dbReference type="EMBL" id="CAFBLP010000009">
    <property type="protein sequence ID" value="CAB4865848.1"/>
    <property type="molecule type" value="Genomic_DNA"/>
</dbReference>
<dbReference type="GO" id="GO:0000287">
    <property type="term" value="F:magnesium ion binding"/>
    <property type="evidence" value="ECO:0007669"/>
    <property type="project" value="InterPro"/>
</dbReference>
<comment type="cofactor">
    <cofactor evidence="1">
        <name>Mn(2+)</name>
        <dbReference type="ChEBI" id="CHEBI:29035"/>
    </cofactor>
</comment>
<keyword evidence="7" id="KW-0464">Manganese</keyword>
<comment type="similarity">
    <text evidence="3">Belongs to the Nudix hydrolase family. PCD1 subfamily.</text>
</comment>
<dbReference type="PROSITE" id="PS01293">
    <property type="entry name" value="NUDIX_COA"/>
    <property type="match status" value="1"/>
</dbReference>
<evidence type="ECO:0000256" key="3">
    <source>
        <dbReference type="ARBA" id="ARBA00006506"/>
    </source>
</evidence>
<accession>A0A6J7D9H8</accession>
<proteinExistence type="inferred from homology"/>
<organism evidence="9">
    <name type="scientific">freshwater metagenome</name>
    <dbReference type="NCBI Taxonomy" id="449393"/>
    <lineage>
        <taxon>unclassified sequences</taxon>
        <taxon>metagenomes</taxon>
        <taxon>ecological metagenomes</taxon>
    </lineage>
</organism>
<evidence type="ECO:0000256" key="2">
    <source>
        <dbReference type="ARBA" id="ARBA00001946"/>
    </source>
</evidence>
<dbReference type="Gene3D" id="3.90.79.10">
    <property type="entry name" value="Nucleoside Triphosphate Pyrophosphohydrolase"/>
    <property type="match status" value="1"/>
</dbReference>
<dbReference type="GO" id="GO:0030145">
    <property type="term" value="F:manganese ion binding"/>
    <property type="evidence" value="ECO:0007669"/>
    <property type="project" value="InterPro"/>
</dbReference>
<evidence type="ECO:0000256" key="7">
    <source>
        <dbReference type="ARBA" id="ARBA00023211"/>
    </source>
</evidence>
<dbReference type="GO" id="GO:0010945">
    <property type="term" value="F:coenzyme A diphosphatase activity"/>
    <property type="evidence" value="ECO:0007669"/>
    <property type="project" value="InterPro"/>
</dbReference>
<dbReference type="InterPro" id="IPR045121">
    <property type="entry name" value="CoAse"/>
</dbReference>
<dbReference type="InterPro" id="IPR015797">
    <property type="entry name" value="NUDIX_hydrolase-like_dom_sf"/>
</dbReference>
<reference evidence="9" key="1">
    <citation type="submission" date="2020-05" db="EMBL/GenBank/DDBJ databases">
        <authorList>
            <person name="Chiriac C."/>
            <person name="Salcher M."/>
            <person name="Ghai R."/>
            <person name="Kavagutti S V."/>
        </authorList>
    </citation>
    <scope>NUCLEOTIDE SEQUENCE</scope>
</reference>
<keyword evidence="5" id="KW-0378">Hydrolase</keyword>
<feature type="domain" description="Nudix hydrolase" evidence="8">
    <location>
        <begin position="60"/>
        <end position="193"/>
    </location>
</feature>
<evidence type="ECO:0000256" key="4">
    <source>
        <dbReference type="ARBA" id="ARBA00022723"/>
    </source>
</evidence>
<dbReference type="InterPro" id="IPR000059">
    <property type="entry name" value="NUDIX_hydrolase_NudL_CS"/>
</dbReference>
<evidence type="ECO:0000313" key="9">
    <source>
        <dbReference type="EMBL" id="CAB4865848.1"/>
    </source>
</evidence>
<name>A0A6J7D9H8_9ZZZZ</name>
<evidence type="ECO:0000256" key="5">
    <source>
        <dbReference type="ARBA" id="ARBA00022801"/>
    </source>
</evidence>
<evidence type="ECO:0000259" key="8">
    <source>
        <dbReference type="PROSITE" id="PS51462"/>
    </source>
</evidence>
<dbReference type="PANTHER" id="PTHR12992:SF11">
    <property type="entry name" value="MITOCHONDRIAL COENZYME A DIPHOSPHATASE NUDT8"/>
    <property type="match status" value="1"/>
</dbReference>
<dbReference type="PANTHER" id="PTHR12992">
    <property type="entry name" value="NUDIX HYDROLASE"/>
    <property type="match status" value="1"/>
</dbReference>
<evidence type="ECO:0000256" key="1">
    <source>
        <dbReference type="ARBA" id="ARBA00001936"/>
    </source>
</evidence>
<keyword evidence="6" id="KW-0460">Magnesium</keyword>